<evidence type="ECO:0000256" key="5">
    <source>
        <dbReference type="SAM" id="MobiDB-lite"/>
    </source>
</evidence>
<feature type="compositionally biased region" description="Polar residues" evidence="5">
    <location>
        <begin position="402"/>
        <end position="421"/>
    </location>
</feature>
<feature type="compositionally biased region" description="Polar residues" evidence="5">
    <location>
        <begin position="187"/>
        <end position="211"/>
    </location>
</feature>
<dbReference type="GO" id="GO:0016567">
    <property type="term" value="P:protein ubiquitination"/>
    <property type="evidence" value="ECO:0007669"/>
    <property type="project" value="TreeGrafter"/>
</dbReference>
<feature type="domain" description="DM2" evidence="7">
    <location>
        <begin position="223"/>
        <end position="306"/>
    </location>
</feature>
<dbReference type="Proteomes" id="UP000735302">
    <property type="component" value="Unassembled WGS sequence"/>
</dbReference>
<evidence type="ECO:0000259" key="7">
    <source>
        <dbReference type="PROSITE" id="PS51925"/>
    </source>
</evidence>
<feature type="domain" description="RanBP2-type" evidence="6">
    <location>
        <begin position="662"/>
        <end position="692"/>
    </location>
</feature>
<dbReference type="GO" id="GO:0043066">
    <property type="term" value="P:negative regulation of apoptotic process"/>
    <property type="evidence" value="ECO:0007669"/>
    <property type="project" value="TreeGrafter"/>
</dbReference>
<keyword evidence="9" id="KW-1185">Reference proteome</keyword>
<dbReference type="PROSITE" id="PS50199">
    <property type="entry name" value="ZF_RANBP2_2"/>
    <property type="match status" value="1"/>
</dbReference>
<keyword evidence="3" id="KW-0862">Zinc</keyword>
<dbReference type="AlphaFoldDB" id="A0AAV3YC01"/>
<feature type="region of interest" description="Disordered" evidence="5">
    <location>
        <begin position="179"/>
        <end position="211"/>
    </location>
</feature>
<dbReference type="PROSITE" id="PS51925">
    <property type="entry name" value="SWIB_MDM2"/>
    <property type="match status" value="1"/>
</dbReference>
<organism evidence="8 9">
    <name type="scientific">Plakobranchus ocellatus</name>
    <dbReference type="NCBI Taxonomy" id="259542"/>
    <lineage>
        <taxon>Eukaryota</taxon>
        <taxon>Metazoa</taxon>
        <taxon>Spiralia</taxon>
        <taxon>Lophotrochozoa</taxon>
        <taxon>Mollusca</taxon>
        <taxon>Gastropoda</taxon>
        <taxon>Heterobranchia</taxon>
        <taxon>Euthyneura</taxon>
        <taxon>Panpulmonata</taxon>
        <taxon>Sacoglossa</taxon>
        <taxon>Placobranchoidea</taxon>
        <taxon>Plakobranchidae</taxon>
        <taxon>Plakobranchus</taxon>
    </lineage>
</organism>
<feature type="compositionally biased region" description="Polar residues" evidence="5">
    <location>
        <begin position="14"/>
        <end position="27"/>
    </location>
</feature>
<feature type="region of interest" description="Disordered" evidence="5">
    <location>
        <begin position="487"/>
        <end position="543"/>
    </location>
</feature>
<sequence length="958" mass="101954">MRGHRSPGMRRRQQASQVPSCSPQTHTRPGRSQGLHNVRMQIKPQASPQMGVLGIGNACSIQSRPSCSQRQSSVELITTSRACNVSRTHESASVLSMSTAANSLNSFSAGVHATSPITTLSTAALSTLNSVIPTAPFVLPSPASRFSSLSSMSSSATALSNQEEAALAARLQATPASLSSLPSLSTHGHNQGNTTLSPNQQVTPHAQSTPTPRQILEETITAVRMRPNPHLLQVIRLAGGIGDEFTMRQIIHYVKEYIGQRFMYDQQDPRIVYCDGDLLGQALGVKQFTILQAMQRNCTLVQDSCIRLSRHIEARPEEQPDTPGEVGGERDNPPVPSRSAVPVSASASVQKAYNMYRENVSVPDSSSSCLSVSGPSVESLAASSQDSMFGSVGGQPAASVEPPTSTTDESAMMTSTTASQESSSILSQTDISSSLGSQDIGLCASHLESRNLSQPPLPSQPSSSLSSSASSTSAVINFKAAKSSVTLSDQDLRDNGMGQQSSTDSSNEESNHSQSKRKGAPRRGQAITSPQGQGTSINVQLDEPDGDVGAWACRVSVQAGFSEPSNIGEGAEDDTVVLEYESDTFSVEYEVASSSDEMEGEREGQRSKAGASISRARSISEGSSHSSGPGTRTAMLVVCKESDVEYLADYSDTDTGSDAELSDGDKWLCSCCNVKNPPFQRNCSGCWSVRSDWLPLKNDKSGELASSITEECNIIECAVISKNENRNAETHEGKNFCAPNENKGSQIKASAYLRNSVDNSKYFRNKFATSSCVTGASNSEAATKKDINSSLTVTSSSDDSAKAITGAAVDQDKDCQHTDSSTQHDLKAMTAASKLKAKKRHYSSGLSTSDSQDDCSKNKSKPPQINADSKKELEFVDTCVKKAPTRKQPSSKPRRQRTASYYSAPTLGALAKNEACVVCLTRPKTASIIHAGTDLPTTPHLAGKSRIFASVPQSRMFS</sequence>
<dbReference type="PANTHER" id="PTHR46858:SF5">
    <property type="entry name" value="E3 UBIQUITIN-PROTEIN LIGASE APD1-RELATED"/>
    <property type="match status" value="1"/>
</dbReference>
<feature type="compositionally biased region" description="Low complexity" evidence="5">
    <location>
        <begin position="607"/>
        <end position="628"/>
    </location>
</feature>
<dbReference type="Gene3D" id="1.10.245.10">
    <property type="entry name" value="SWIB/MDM2 domain"/>
    <property type="match status" value="1"/>
</dbReference>
<evidence type="ECO:0000313" key="9">
    <source>
        <dbReference type="Proteomes" id="UP000735302"/>
    </source>
</evidence>
<dbReference type="GO" id="GO:0061630">
    <property type="term" value="F:ubiquitin protein ligase activity"/>
    <property type="evidence" value="ECO:0007669"/>
    <property type="project" value="TreeGrafter"/>
</dbReference>
<reference evidence="8 9" key="1">
    <citation type="journal article" date="2021" name="Elife">
        <title>Chloroplast acquisition without the gene transfer in kleptoplastic sea slugs, Plakobranchus ocellatus.</title>
        <authorList>
            <person name="Maeda T."/>
            <person name="Takahashi S."/>
            <person name="Yoshida T."/>
            <person name="Shimamura S."/>
            <person name="Takaki Y."/>
            <person name="Nagai Y."/>
            <person name="Toyoda A."/>
            <person name="Suzuki Y."/>
            <person name="Arimoto A."/>
            <person name="Ishii H."/>
            <person name="Satoh N."/>
            <person name="Nishiyama T."/>
            <person name="Hasebe M."/>
            <person name="Maruyama T."/>
            <person name="Minagawa J."/>
            <person name="Obokata J."/>
            <person name="Shigenobu S."/>
        </authorList>
    </citation>
    <scope>NUCLEOTIDE SEQUENCE [LARGE SCALE GENOMIC DNA]</scope>
</reference>
<dbReference type="SUPFAM" id="SSF47592">
    <property type="entry name" value="SWIB/MDM2 domain"/>
    <property type="match status" value="1"/>
</dbReference>
<accession>A0AAV3YC01</accession>
<evidence type="ECO:0000256" key="3">
    <source>
        <dbReference type="ARBA" id="ARBA00022833"/>
    </source>
</evidence>
<dbReference type="Gene3D" id="2.30.30.380">
    <property type="entry name" value="Zn-finger domain of Sec23/24"/>
    <property type="match status" value="1"/>
</dbReference>
<evidence type="ECO:0000259" key="6">
    <source>
        <dbReference type="PROSITE" id="PS50199"/>
    </source>
</evidence>
<proteinExistence type="predicted"/>
<feature type="region of interest" description="Disordered" evidence="5">
    <location>
        <begin position="312"/>
        <end position="344"/>
    </location>
</feature>
<dbReference type="InterPro" id="IPR003121">
    <property type="entry name" value="SWIB_MDM2_domain"/>
</dbReference>
<feature type="compositionally biased region" description="Polar residues" evidence="5">
    <location>
        <begin position="526"/>
        <end position="539"/>
    </location>
</feature>
<feature type="compositionally biased region" description="Basic residues" evidence="5">
    <location>
        <begin position="1"/>
        <end position="13"/>
    </location>
</feature>
<evidence type="ECO:0000313" key="8">
    <source>
        <dbReference type="EMBL" id="GFN80715.1"/>
    </source>
</evidence>
<evidence type="ECO:0000256" key="4">
    <source>
        <dbReference type="PROSITE-ProRule" id="PRU00322"/>
    </source>
</evidence>
<feature type="region of interest" description="Disordered" evidence="5">
    <location>
        <begin position="837"/>
        <end position="900"/>
    </location>
</feature>
<keyword evidence="1" id="KW-0479">Metal-binding</keyword>
<dbReference type="GO" id="GO:0010468">
    <property type="term" value="P:regulation of gene expression"/>
    <property type="evidence" value="ECO:0007669"/>
    <property type="project" value="TreeGrafter"/>
</dbReference>
<keyword evidence="2 4" id="KW-0863">Zinc-finger</keyword>
<feature type="region of interest" description="Disordered" evidence="5">
    <location>
        <begin position="384"/>
        <end position="431"/>
    </location>
</feature>
<feature type="region of interest" description="Disordered" evidence="5">
    <location>
        <begin position="591"/>
        <end position="632"/>
    </location>
</feature>
<evidence type="ECO:0000256" key="2">
    <source>
        <dbReference type="ARBA" id="ARBA00022771"/>
    </source>
</evidence>
<dbReference type="PROSITE" id="PS01358">
    <property type="entry name" value="ZF_RANBP2_1"/>
    <property type="match status" value="1"/>
</dbReference>
<dbReference type="SUPFAM" id="SSF90209">
    <property type="entry name" value="Ran binding protein zinc finger-like"/>
    <property type="match status" value="1"/>
</dbReference>
<dbReference type="GO" id="GO:0008270">
    <property type="term" value="F:zinc ion binding"/>
    <property type="evidence" value="ECO:0007669"/>
    <property type="project" value="UniProtKB-KW"/>
</dbReference>
<comment type="caution">
    <text evidence="8">The sequence shown here is derived from an EMBL/GenBank/DDBJ whole genome shotgun (WGS) entry which is preliminary data.</text>
</comment>
<evidence type="ECO:0000256" key="1">
    <source>
        <dbReference type="ARBA" id="ARBA00022723"/>
    </source>
</evidence>
<protein>
    <submittedName>
        <fullName evidence="8">E3 ubiquitin-protein ligase mdm2</fullName>
    </submittedName>
</protein>
<gene>
    <name evidence="8" type="ORF">PoB_000722100</name>
</gene>
<dbReference type="InterPro" id="IPR036885">
    <property type="entry name" value="SWIB_MDM2_dom_sf"/>
</dbReference>
<dbReference type="PANTHER" id="PTHR46858">
    <property type="entry name" value="OS05G0521000 PROTEIN"/>
    <property type="match status" value="1"/>
</dbReference>
<feature type="region of interest" description="Disordered" evidence="5">
    <location>
        <begin position="1"/>
        <end position="35"/>
    </location>
</feature>
<dbReference type="InterPro" id="IPR036443">
    <property type="entry name" value="Znf_RanBP2_sf"/>
</dbReference>
<dbReference type="CDD" id="cd10566">
    <property type="entry name" value="MDM2_like"/>
    <property type="match status" value="1"/>
</dbReference>
<dbReference type="InterPro" id="IPR001876">
    <property type="entry name" value="Znf_RanBP2"/>
</dbReference>
<dbReference type="EMBL" id="BLXT01000835">
    <property type="protein sequence ID" value="GFN80715.1"/>
    <property type="molecule type" value="Genomic_DNA"/>
</dbReference>
<feature type="compositionally biased region" description="Low complexity" evidence="5">
    <location>
        <begin position="422"/>
        <end position="431"/>
    </location>
</feature>
<name>A0AAV3YC01_9GAST</name>